<comment type="caution">
    <text evidence="2">The sequence shown here is derived from an EMBL/GenBank/DDBJ whole genome shotgun (WGS) entry which is preliminary data.</text>
</comment>
<dbReference type="GeneID" id="33556950"/>
<dbReference type="EMBL" id="NBSH01000003">
    <property type="protein sequence ID" value="ORX39305.1"/>
    <property type="molecule type" value="Genomic_DNA"/>
</dbReference>
<dbReference type="InParanoid" id="A0A1Y1UQ86"/>
<accession>A0A1Y1UQ86</accession>
<feature type="compositionally biased region" description="Basic and acidic residues" evidence="1">
    <location>
        <begin position="121"/>
        <end position="135"/>
    </location>
</feature>
<keyword evidence="3" id="KW-1185">Reference proteome</keyword>
<dbReference type="RefSeq" id="XP_021873168.1">
    <property type="nucleotide sequence ID" value="XM_022015142.1"/>
</dbReference>
<feature type="region of interest" description="Disordered" evidence="1">
    <location>
        <begin position="274"/>
        <end position="316"/>
    </location>
</feature>
<evidence type="ECO:0000256" key="1">
    <source>
        <dbReference type="SAM" id="MobiDB-lite"/>
    </source>
</evidence>
<protein>
    <recommendedName>
        <fullName evidence="4">Protein FAF1</fullName>
    </recommendedName>
</protein>
<dbReference type="AlphaFoldDB" id="A0A1Y1UQ86"/>
<dbReference type="GO" id="GO:0000462">
    <property type="term" value="P:maturation of SSU-rRNA from tricistronic rRNA transcript (SSU-rRNA, 5.8S rRNA, LSU-rRNA)"/>
    <property type="evidence" value="ECO:0007669"/>
    <property type="project" value="TreeGrafter"/>
</dbReference>
<gene>
    <name evidence="2" type="ORF">BD324DRAFT_619209</name>
</gene>
<evidence type="ECO:0008006" key="4">
    <source>
        <dbReference type="Google" id="ProtNLM"/>
    </source>
</evidence>
<feature type="compositionally biased region" description="Basic residues" evidence="1">
    <location>
        <begin position="344"/>
        <end position="353"/>
    </location>
</feature>
<reference evidence="2 3" key="1">
    <citation type="submission" date="2017-03" db="EMBL/GenBank/DDBJ databases">
        <title>Widespread Adenine N6-methylation of Active Genes in Fungi.</title>
        <authorList>
            <consortium name="DOE Joint Genome Institute"/>
            <person name="Mondo S.J."/>
            <person name="Dannebaum R.O."/>
            <person name="Kuo R.C."/>
            <person name="Louie K.B."/>
            <person name="Bewick A.J."/>
            <person name="Labutti K."/>
            <person name="Haridas S."/>
            <person name="Kuo A."/>
            <person name="Salamov A."/>
            <person name="Ahrendt S.R."/>
            <person name="Lau R."/>
            <person name="Bowen B.P."/>
            <person name="Lipzen A."/>
            <person name="Sullivan W."/>
            <person name="Andreopoulos W.B."/>
            <person name="Clum A."/>
            <person name="Lindquist E."/>
            <person name="Daum C."/>
            <person name="Northen T.R."/>
            <person name="Ramamoorthy G."/>
            <person name="Schmitz R.J."/>
            <person name="Gryganskyi A."/>
            <person name="Culley D."/>
            <person name="Magnuson J."/>
            <person name="James T.Y."/>
            <person name="O'Malley M.A."/>
            <person name="Stajich J.E."/>
            <person name="Spatafora J.W."/>
            <person name="Visel A."/>
            <person name="Grigoriev I.V."/>
        </authorList>
    </citation>
    <scope>NUCLEOTIDE SEQUENCE [LARGE SCALE GENOMIC DNA]</scope>
    <source>
        <strain evidence="2 3">NRRL Y-17943</strain>
    </source>
</reference>
<name>A0A1Y1UQ86_9TREE</name>
<feature type="compositionally biased region" description="Acidic residues" evidence="1">
    <location>
        <begin position="77"/>
        <end position="103"/>
    </location>
</feature>
<dbReference type="InterPro" id="IPR053030">
    <property type="entry name" value="Ribosomal_biogenesis_FAF1-like"/>
</dbReference>
<organism evidence="2 3">
    <name type="scientific">Kockovaella imperatae</name>
    <dbReference type="NCBI Taxonomy" id="4999"/>
    <lineage>
        <taxon>Eukaryota</taxon>
        <taxon>Fungi</taxon>
        <taxon>Dikarya</taxon>
        <taxon>Basidiomycota</taxon>
        <taxon>Agaricomycotina</taxon>
        <taxon>Tremellomycetes</taxon>
        <taxon>Tremellales</taxon>
        <taxon>Cuniculitremaceae</taxon>
        <taxon>Kockovaella</taxon>
    </lineage>
</organism>
<dbReference type="OrthoDB" id="5556956at2759"/>
<dbReference type="Proteomes" id="UP000193218">
    <property type="component" value="Unassembled WGS sequence"/>
</dbReference>
<evidence type="ECO:0000313" key="2">
    <source>
        <dbReference type="EMBL" id="ORX39305.1"/>
    </source>
</evidence>
<dbReference type="PANTHER" id="PTHR28096:SF1">
    <property type="entry name" value="PROTEIN FAF1"/>
    <property type="match status" value="1"/>
</dbReference>
<sequence>MAKSDKVRKVHGISSVQKISKASAALSDDDDDYDDKAAMLAALQAHGRVMFGFNEPLNGESSAQGALRMATSSDDQGSVDEDSEGDGEGSSEGGAADESDESEVEGHSSAVQEVVFAGTSRGRDDASLSKNERRAFLNGKSSKLLGFASGETSTDSGRKRRRDADEDDDDEDDQSNRKLDKTLHEMLLTNLLPSSTLSTARRPIDKQKAISGRLLELAKYELPGQGSSSLSKASFSTHSAKIRTGIIHARDKREEEARKEAEAASWVRGIGTVSGKKKTTETGRQRRAGVGVEVGKKKGMESRKDGERDRGLTMGIGKFRNGMLSLSQREIARGSAKVSGGPRFKGKKRSRKG</sequence>
<feature type="region of interest" description="Disordered" evidence="1">
    <location>
        <begin position="330"/>
        <end position="353"/>
    </location>
</feature>
<dbReference type="STRING" id="4999.A0A1Y1UQ86"/>
<evidence type="ECO:0000313" key="3">
    <source>
        <dbReference type="Proteomes" id="UP000193218"/>
    </source>
</evidence>
<feature type="compositionally biased region" description="Basic and acidic residues" evidence="1">
    <location>
        <begin position="294"/>
        <end position="311"/>
    </location>
</feature>
<feature type="region of interest" description="Disordered" evidence="1">
    <location>
        <begin position="1"/>
        <end position="32"/>
    </location>
</feature>
<dbReference type="GO" id="GO:0005730">
    <property type="term" value="C:nucleolus"/>
    <property type="evidence" value="ECO:0007669"/>
    <property type="project" value="TreeGrafter"/>
</dbReference>
<proteinExistence type="predicted"/>
<dbReference type="PANTHER" id="PTHR28096">
    <property type="entry name" value="PROTEIN FAF1"/>
    <property type="match status" value="1"/>
</dbReference>
<feature type="region of interest" description="Disordered" evidence="1">
    <location>
        <begin position="52"/>
        <end position="181"/>
    </location>
</feature>